<evidence type="ECO:0000313" key="4">
    <source>
        <dbReference type="Proteomes" id="UP000018114"/>
    </source>
</evidence>
<organism evidence="3 4">
    <name type="scientific">Mediterraneibacter gnavus CAG:126</name>
    <dbReference type="NCBI Taxonomy" id="1263106"/>
    <lineage>
        <taxon>Bacteria</taxon>
        <taxon>Bacillati</taxon>
        <taxon>Bacillota</taxon>
        <taxon>Clostridia</taxon>
        <taxon>Lachnospirales</taxon>
        <taxon>Lachnospiraceae</taxon>
        <taxon>Mediterraneibacter</taxon>
    </lineage>
</organism>
<keyword evidence="1" id="KW-0812">Transmembrane</keyword>
<dbReference type="InterPro" id="IPR016181">
    <property type="entry name" value="Acyl_CoA_acyltransferase"/>
</dbReference>
<feature type="domain" description="N-acetyltransferase" evidence="2">
    <location>
        <begin position="24"/>
        <end position="167"/>
    </location>
</feature>
<evidence type="ECO:0000313" key="3">
    <source>
        <dbReference type="EMBL" id="CCZ68217.1"/>
    </source>
</evidence>
<feature type="transmembrane region" description="Helical" evidence="1">
    <location>
        <begin position="167"/>
        <end position="187"/>
    </location>
</feature>
<keyword evidence="1" id="KW-0472">Membrane</keyword>
<dbReference type="SUPFAM" id="SSF55729">
    <property type="entry name" value="Acyl-CoA N-acyltransferases (Nat)"/>
    <property type="match status" value="1"/>
</dbReference>
<dbReference type="EMBL" id="CBAL010000122">
    <property type="protein sequence ID" value="CCZ68217.1"/>
    <property type="molecule type" value="Genomic_DNA"/>
</dbReference>
<keyword evidence="1" id="KW-1133">Transmembrane helix</keyword>
<protein>
    <recommendedName>
        <fullName evidence="2">N-acetyltransferase domain-containing protein</fullName>
    </recommendedName>
</protein>
<dbReference type="AlphaFoldDB" id="R5UHA4"/>
<name>R5UHA4_MEDGN</name>
<accession>R5UHA4</accession>
<reference evidence="3" key="1">
    <citation type="submission" date="2012-11" db="EMBL/GenBank/DDBJ databases">
        <title>Dependencies among metagenomic species, viruses, plasmids and units of genetic variation.</title>
        <authorList>
            <person name="Nielsen H.B."/>
            <person name="Almeida M."/>
            <person name="Juncker A.S."/>
            <person name="Rasmussen S."/>
            <person name="Li J."/>
            <person name="Sunagawa S."/>
            <person name="Plichta D."/>
            <person name="Gautier L."/>
            <person name="Le Chatelier E."/>
            <person name="Peletier E."/>
            <person name="Bonde I."/>
            <person name="Nielsen T."/>
            <person name="Manichanh C."/>
            <person name="Arumugam M."/>
            <person name="Batto J."/>
            <person name="Santos M.B.Q.D."/>
            <person name="Blom N."/>
            <person name="Borruel N."/>
            <person name="Burgdorf K.S."/>
            <person name="Boumezbeur F."/>
            <person name="Casellas F."/>
            <person name="Dore J."/>
            <person name="Guarner F."/>
            <person name="Hansen T."/>
            <person name="Hildebrand F."/>
            <person name="Kaas R.S."/>
            <person name="Kennedy S."/>
            <person name="Kristiansen K."/>
            <person name="Kultima J.R."/>
            <person name="Leonard P."/>
            <person name="Levenez F."/>
            <person name="Lund O."/>
            <person name="Moumen B."/>
            <person name="Le Paslier D."/>
            <person name="Pons N."/>
            <person name="Pedersen O."/>
            <person name="Prifti E."/>
            <person name="Qin J."/>
            <person name="Raes J."/>
            <person name="Tap J."/>
            <person name="Tims S."/>
            <person name="Ussery D.W."/>
            <person name="Yamada T."/>
            <person name="MetaHit consortium"/>
            <person name="Renault P."/>
            <person name="Sicheritz-Ponten T."/>
            <person name="Bork P."/>
            <person name="Wang J."/>
            <person name="Brunak S."/>
            <person name="Ehrlich S.D."/>
        </authorList>
    </citation>
    <scope>NUCLEOTIDE SEQUENCE [LARGE SCALE GENOMIC DNA]</scope>
</reference>
<dbReference type="CDD" id="cd04301">
    <property type="entry name" value="NAT_SF"/>
    <property type="match status" value="1"/>
</dbReference>
<comment type="caution">
    <text evidence="3">The sequence shown here is derived from an EMBL/GenBank/DDBJ whole genome shotgun (WGS) entry which is preliminary data.</text>
</comment>
<evidence type="ECO:0000256" key="1">
    <source>
        <dbReference type="SAM" id="Phobius"/>
    </source>
</evidence>
<dbReference type="Proteomes" id="UP000018114">
    <property type="component" value="Unassembled WGS sequence"/>
</dbReference>
<dbReference type="PROSITE" id="PS51186">
    <property type="entry name" value="GNAT"/>
    <property type="match status" value="1"/>
</dbReference>
<evidence type="ECO:0000259" key="2">
    <source>
        <dbReference type="PROSITE" id="PS51186"/>
    </source>
</evidence>
<gene>
    <name evidence="3" type="ORF">BN481_01042</name>
</gene>
<dbReference type="Pfam" id="PF00583">
    <property type="entry name" value="Acetyltransf_1"/>
    <property type="match status" value="1"/>
</dbReference>
<dbReference type="InterPro" id="IPR000182">
    <property type="entry name" value="GNAT_dom"/>
</dbReference>
<dbReference type="GO" id="GO:0016747">
    <property type="term" value="F:acyltransferase activity, transferring groups other than amino-acyl groups"/>
    <property type="evidence" value="ECO:0007669"/>
    <property type="project" value="InterPro"/>
</dbReference>
<proteinExistence type="predicted"/>
<sequence length="235" mass="28112">MEQNFSLTPVHTDKQIQEISNLASVIWHEHFTPIIGIQQVEYMLEKFQSFHALKEQMETGYEYFQIFDNTEFCGYCGIHQEETTLFLSKLYLKKEARNRHLSTKTIQYLKTLCQKRGLSSIWLTCNKYNTNTLAVYHHLGFETVRSQVADIGNGYVMDDYILECRPYSAFFFCLFFIKLSIISRTNFLTRLKRNGRPCCLYFCSFWNRYILITEVQFFWCKRNHLYSAFFICCKF</sequence>
<dbReference type="Gene3D" id="3.40.630.30">
    <property type="match status" value="1"/>
</dbReference>